<evidence type="ECO:0000313" key="2">
    <source>
        <dbReference type="Proteomes" id="UP000214684"/>
    </source>
</evidence>
<reference evidence="1 2" key="1">
    <citation type="submission" date="2016-11" db="EMBL/GenBank/DDBJ databases">
        <title>Whole genomes of Flavobacteriaceae.</title>
        <authorList>
            <person name="Stine C."/>
            <person name="Li C."/>
            <person name="Tadesse D."/>
        </authorList>
    </citation>
    <scope>NUCLEOTIDE SEQUENCE [LARGE SCALE GENOMIC DNA]</scope>
    <source>
        <strain evidence="1 2">DSM 24704</strain>
    </source>
</reference>
<proteinExistence type="predicted"/>
<comment type="caution">
    <text evidence="1">The sequence shown here is derived from an EMBL/GenBank/DDBJ whole genome shotgun (WGS) entry which is preliminary data.</text>
</comment>
<dbReference type="EMBL" id="MUGS01000004">
    <property type="protein sequence ID" value="OXG08921.1"/>
    <property type="molecule type" value="Genomic_DNA"/>
</dbReference>
<keyword evidence="2" id="KW-1185">Reference proteome</keyword>
<name>A0A227PG71_9FLAO</name>
<feature type="non-terminal residue" evidence="1">
    <location>
        <position position="1"/>
    </location>
</feature>
<gene>
    <name evidence="1" type="ORF">B0A64_02675</name>
</gene>
<accession>A0A227PG71</accession>
<evidence type="ECO:0000313" key="1">
    <source>
        <dbReference type="EMBL" id="OXG08921.1"/>
    </source>
</evidence>
<protein>
    <submittedName>
        <fullName evidence="1">Uncharacterized protein</fullName>
    </submittedName>
</protein>
<sequence length="98" mass="11445">LYVIEFKTLNQGVGANTYNVIFSKNRKRILFKQWNSSGNGISNAFGLSNNNLFVLNQIRDSINYYEFRNEKIKYKPNYSSMIKIDSLGQLCVRQGYKF</sequence>
<dbReference type="Proteomes" id="UP000214684">
    <property type="component" value="Unassembled WGS sequence"/>
</dbReference>
<organism evidence="1 2">
    <name type="scientific">Flavobacterium araucananum</name>
    <dbReference type="NCBI Taxonomy" id="946678"/>
    <lineage>
        <taxon>Bacteria</taxon>
        <taxon>Pseudomonadati</taxon>
        <taxon>Bacteroidota</taxon>
        <taxon>Flavobacteriia</taxon>
        <taxon>Flavobacteriales</taxon>
        <taxon>Flavobacteriaceae</taxon>
        <taxon>Flavobacterium</taxon>
    </lineage>
</organism>
<dbReference type="AlphaFoldDB" id="A0A227PG71"/>
<dbReference type="RefSeq" id="WP_165769746.1">
    <property type="nucleotide sequence ID" value="NZ_MUGS01000004.1"/>
</dbReference>